<dbReference type="Gene3D" id="1.10.287.560">
    <property type="entry name" value="Histidine kinase CheA-like, homodimeric domain"/>
    <property type="match status" value="1"/>
</dbReference>
<evidence type="ECO:0000256" key="10">
    <source>
        <dbReference type="ARBA" id="ARBA00023012"/>
    </source>
</evidence>
<dbReference type="GO" id="GO:0000155">
    <property type="term" value="F:phosphorelay sensor kinase activity"/>
    <property type="evidence" value="ECO:0007669"/>
    <property type="project" value="InterPro"/>
</dbReference>
<dbReference type="InterPro" id="IPR008207">
    <property type="entry name" value="Sig_transdc_His_kin_Hpt_dom"/>
</dbReference>
<dbReference type="GO" id="GO:0006935">
    <property type="term" value="P:chemotaxis"/>
    <property type="evidence" value="ECO:0007669"/>
    <property type="project" value="UniProtKB-KW"/>
</dbReference>
<evidence type="ECO:0000256" key="3">
    <source>
        <dbReference type="ARBA" id="ARBA00021495"/>
    </source>
</evidence>
<dbReference type="SUPFAM" id="SSF47226">
    <property type="entry name" value="Histidine-containing phosphotransfer domain, HPT domain"/>
    <property type="match status" value="1"/>
</dbReference>
<dbReference type="RefSeq" id="WP_169678057.1">
    <property type="nucleotide sequence ID" value="NZ_JABBNU010000002.1"/>
</dbReference>
<feature type="domain" description="HPt" evidence="16">
    <location>
        <begin position="1"/>
        <end position="100"/>
    </location>
</feature>
<dbReference type="Pfam" id="PF01627">
    <property type="entry name" value="Hpt"/>
    <property type="match status" value="1"/>
</dbReference>
<dbReference type="PANTHER" id="PTHR43395">
    <property type="entry name" value="SENSOR HISTIDINE KINASE CHEA"/>
    <property type="match status" value="1"/>
</dbReference>
<evidence type="ECO:0000256" key="12">
    <source>
        <dbReference type="PROSITE-ProRule" id="PRU00110"/>
    </source>
</evidence>
<keyword evidence="6" id="KW-0808">Transferase</keyword>
<dbReference type="InterPro" id="IPR051315">
    <property type="entry name" value="Bact_Chemotaxis_CheA"/>
</dbReference>
<dbReference type="Gene3D" id="1.20.120.160">
    <property type="entry name" value="HPT domain"/>
    <property type="match status" value="1"/>
</dbReference>
<organism evidence="17 18">
    <name type="scientific">Marinigracilibium pacificum</name>
    <dbReference type="NCBI Taxonomy" id="2729599"/>
    <lineage>
        <taxon>Bacteria</taxon>
        <taxon>Pseudomonadati</taxon>
        <taxon>Bacteroidota</taxon>
        <taxon>Cytophagia</taxon>
        <taxon>Cytophagales</taxon>
        <taxon>Flammeovirgaceae</taxon>
        <taxon>Marinigracilibium</taxon>
    </lineage>
</organism>
<dbReference type="FunFam" id="3.30.565.10:FF:000016">
    <property type="entry name" value="Chemotaxis protein CheA, putative"/>
    <property type="match status" value="1"/>
</dbReference>
<keyword evidence="7" id="KW-0547">Nucleotide-binding</keyword>
<comment type="caution">
    <text evidence="17">The sequence shown here is derived from an EMBL/GenBank/DDBJ whole genome shotgun (WGS) entry which is preliminary data.</text>
</comment>
<comment type="catalytic activity">
    <reaction evidence="1">
        <text>ATP + protein L-histidine = ADP + protein N-phospho-L-histidine.</text>
        <dbReference type="EC" id="2.7.13.3"/>
    </reaction>
</comment>
<evidence type="ECO:0000256" key="2">
    <source>
        <dbReference type="ARBA" id="ARBA00012438"/>
    </source>
</evidence>
<sequence length="675" mass="76355">MDFKQEYIEEVKEILKNLEKSIMELDKNPDNPEEVDNVYRYLHTVKGSAGMFDFTMMEKLTHELEFIYSDVRDGVRLLDETILDLTLHAIDILYDLLNGDSGNGGAEQLIETVINYRGGSINDTENKPASNIKVSKKQQAFSVFFRPTNNLLKRGINISGILEDLYEIDAHHLIIHNEVIPLQKQLEEKNIVSWFEILAVSGNGTEAIDDAFLLLSANDYKVLPLITEEDFQTTEYSSEIELSQDEINQRISIFKELGFDFAVQEKVEITPNVKDVVAEVSASADTDDVAIKSSSKNSKKNYHVNVATNKLDGLINIVSELVTFRSEMAHLLQDQQDNRIVEAVEKLEYLTLRLRDSAFNIRLVPINILNVKLQRLIRSTSKELNKEVEFITEGLVTELDRSIINALEAPLMHIIRNSLDHGIESPEEREIRNKPKKGLLKLYSYNSGDHVFIQIQDDGNGIDFNKIKKKGIEKGLLNPSQKYSEKDLINIMMSPGFSTADEITKVSGRGVGMDVVRKEINALRGEIDISTEDGLGTIITLRLPLTLTILDTLVVKVASQKYLIPINEIEHCYEVYHSDLFSKKSRQLNYEGQLIPFVSLREFFGHNEFPEKEIVVVVNKNDSKIALIVDKIEGQYQTVYKPLNELLQSIDCFSGASILGDGSTALILNALKLKN</sequence>
<evidence type="ECO:0000256" key="9">
    <source>
        <dbReference type="ARBA" id="ARBA00022840"/>
    </source>
</evidence>
<dbReference type="InterPro" id="IPR005467">
    <property type="entry name" value="His_kinase_dom"/>
</dbReference>
<dbReference type="SMART" id="SM00260">
    <property type="entry name" value="CheW"/>
    <property type="match status" value="1"/>
</dbReference>
<evidence type="ECO:0000256" key="8">
    <source>
        <dbReference type="ARBA" id="ARBA00022777"/>
    </source>
</evidence>
<comment type="function">
    <text evidence="11">Involved in the transmission of sensory signals from the chemoreceptors to the flagellar motors. CheA is autophosphorylated; it can transfer its phosphate group to either CheB or CheY.</text>
</comment>
<gene>
    <name evidence="17" type="ORF">HH304_03415</name>
</gene>
<dbReference type="PROSITE" id="PS50851">
    <property type="entry name" value="CHEW"/>
    <property type="match status" value="1"/>
</dbReference>
<keyword evidence="18" id="KW-1185">Reference proteome</keyword>
<name>A0A848ISL8_9BACT</name>
<evidence type="ECO:0000259" key="16">
    <source>
        <dbReference type="PROSITE" id="PS50894"/>
    </source>
</evidence>
<dbReference type="SMART" id="SM01231">
    <property type="entry name" value="H-kinase_dim"/>
    <property type="match status" value="1"/>
</dbReference>
<evidence type="ECO:0000256" key="1">
    <source>
        <dbReference type="ARBA" id="ARBA00000085"/>
    </source>
</evidence>
<dbReference type="SMART" id="SM00073">
    <property type="entry name" value="HPT"/>
    <property type="match status" value="1"/>
</dbReference>
<dbReference type="PRINTS" id="PR00344">
    <property type="entry name" value="BCTRLSENSOR"/>
</dbReference>
<dbReference type="InterPro" id="IPR036641">
    <property type="entry name" value="HPT_dom_sf"/>
</dbReference>
<dbReference type="InterPro" id="IPR003594">
    <property type="entry name" value="HATPase_dom"/>
</dbReference>
<dbReference type="InterPro" id="IPR036890">
    <property type="entry name" value="HATPase_C_sf"/>
</dbReference>
<dbReference type="Pfam" id="PF02895">
    <property type="entry name" value="H-kinase_dim"/>
    <property type="match status" value="1"/>
</dbReference>
<evidence type="ECO:0000256" key="11">
    <source>
        <dbReference type="ARBA" id="ARBA00035100"/>
    </source>
</evidence>
<dbReference type="AlphaFoldDB" id="A0A848ISL8"/>
<keyword evidence="13" id="KW-0175">Coiled coil</keyword>
<dbReference type="EMBL" id="JABBNU010000002">
    <property type="protein sequence ID" value="NMM47433.1"/>
    <property type="molecule type" value="Genomic_DNA"/>
</dbReference>
<dbReference type="Proteomes" id="UP000559010">
    <property type="component" value="Unassembled WGS sequence"/>
</dbReference>
<evidence type="ECO:0000256" key="13">
    <source>
        <dbReference type="SAM" id="Coils"/>
    </source>
</evidence>
<evidence type="ECO:0000256" key="4">
    <source>
        <dbReference type="ARBA" id="ARBA00022500"/>
    </source>
</evidence>
<evidence type="ECO:0000313" key="18">
    <source>
        <dbReference type="Proteomes" id="UP000559010"/>
    </source>
</evidence>
<feature type="domain" description="Histidine kinase" evidence="14">
    <location>
        <begin position="325"/>
        <end position="547"/>
    </location>
</feature>
<dbReference type="PANTHER" id="PTHR43395:SF10">
    <property type="entry name" value="CHEMOTAXIS PROTEIN CHEA"/>
    <property type="match status" value="1"/>
</dbReference>
<evidence type="ECO:0000256" key="6">
    <source>
        <dbReference type="ARBA" id="ARBA00022679"/>
    </source>
</evidence>
<feature type="domain" description="CheW-like" evidence="15">
    <location>
        <begin position="549"/>
        <end position="675"/>
    </location>
</feature>
<keyword evidence="8" id="KW-0418">Kinase</keyword>
<dbReference type="GO" id="GO:0005737">
    <property type="term" value="C:cytoplasm"/>
    <property type="evidence" value="ECO:0007669"/>
    <property type="project" value="InterPro"/>
</dbReference>
<proteinExistence type="predicted"/>
<evidence type="ECO:0000256" key="7">
    <source>
        <dbReference type="ARBA" id="ARBA00022741"/>
    </source>
</evidence>
<keyword evidence="5 12" id="KW-0597">Phosphoprotein</keyword>
<evidence type="ECO:0000259" key="14">
    <source>
        <dbReference type="PROSITE" id="PS50109"/>
    </source>
</evidence>
<keyword evidence="4" id="KW-0145">Chemotaxis</keyword>
<dbReference type="GO" id="GO:0005524">
    <property type="term" value="F:ATP binding"/>
    <property type="evidence" value="ECO:0007669"/>
    <property type="project" value="UniProtKB-KW"/>
</dbReference>
<dbReference type="SUPFAM" id="SSF50341">
    <property type="entry name" value="CheW-like"/>
    <property type="match status" value="1"/>
</dbReference>
<dbReference type="Pfam" id="PF01584">
    <property type="entry name" value="CheW"/>
    <property type="match status" value="1"/>
</dbReference>
<dbReference type="InterPro" id="IPR037006">
    <property type="entry name" value="CheA-like_homodim_sf"/>
</dbReference>
<dbReference type="Pfam" id="PF02518">
    <property type="entry name" value="HATPase_c"/>
    <property type="match status" value="1"/>
</dbReference>
<reference evidence="17 18" key="1">
    <citation type="submission" date="2020-04" db="EMBL/GenBank/DDBJ databases">
        <title>Flammeovirgaceae bacterium KN852 isolated from deep sea.</title>
        <authorList>
            <person name="Zhang D.-C."/>
        </authorList>
    </citation>
    <scope>NUCLEOTIDE SEQUENCE [LARGE SCALE GENOMIC DNA]</scope>
    <source>
        <strain evidence="17 18">KN852</strain>
    </source>
</reference>
<dbReference type="Gene3D" id="3.30.565.10">
    <property type="entry name" value="Histidine kinase-like ATPase, C-terminal domain"/>
    <property type="match status" value="1"/>
</dbReference>
<dbReference type="PROSITE" id="PS50109">
    <property type="entry name" value="HIS_KIN"/>
    <property type="match status" value="1"/>
</dbReference>
<dbReference type="InterPro" id="IPR036097">
    <property type="entry name" value="HisK_dim/P_sf"/>
</dbReference>
<accession>A0A848ISL8</accession>
<feature type="coiled-coil region" evidence="13">
    <location>
        <begin position="1"/>
        <end position="28"/>
    </location>
</feature>
<dbReference type="Gene3D" id="2.30.30.40">
    <property type="entry name" value="SH3 Domains"/>
    <property type="match status" value="1"/>
</dbReference>
<dbReference type="SUPFAM" id="SSF55874">
    <property type="entry name" value="ATPase domain of HSP90 chaperone/DNA topoisomerase II/histidine kinase"/>
    <property type="match status" value="1"/>
</dbReference>
<evidence type="ECO:0000259" key="15">
    <source>
        <dbReference type="PROSITE" id="PS50851"/>
    </source>
</evidence>
<dbReference type="InterPro" id="IPR004358">
    <property type="entry name" value="Sig_transdc_His_kin-like_C"/>
</dbReference>
<dbReference type="CDD" id="cd00088">
    <property type="entry name" value="HPT"/>
    <property type="match status" value="1"/>
</dbReference>
<dbReference type="InterPro" id="IPR004105">
    <property type="entry name" value="CheA-like_dim"/>
</dbReference>
<evidence type="ECO:0000256" key="5">
    <source>
        <dbReference type="ARBA" id="ARBA00022553"/>
    </source>
</evidence>
<dbReference type="PROSITE" id="PS50894">
    <property type="entry name" value="HPT"/>
    <property type="match status" value="1"/>
</dbReference>
<protein>
    <recommendedName>
        <fullName evidence="3">Chemotaxis protein CheA</fullName>
        <ecNumber evidence="2">2.7.13.3</ecNumber>
    </recommendedName>
</protein>
<keyword evidence="10" id="KW-0902">Two-component regulatory system</keyword>
<keyword evidence="9" id="KW-0067">ATP-binding</keyword>
<dbReference type="SUPFAM" id="SSF47384">
    <property type="entry name" value="Homodimeric domain of signal transducing histidine kinase"/>
    <property type="match status" value="1"/>
</dbReference>
<dbReference type="SMART" id="SM00387">
    <property type="entry name" value="HATPase_c"/>
    <property type="match status" value="1"/>
</dbReference>
<dbReference type="InterPro" id="IPR002545">
    <property type="entry name" value="CheW-lke_dom"/>
</dbReference>
<dbReference type="InterPro" id="IPR036061">
    <property type="entry name" value="CheW-like_dom_sf"/>
</dbReference>
<feature type="modified residue" description="Phosphohistidine" evidence="12">
    <location>
        <position position="43"/>
    </location>
</feature>
<dbReference type="EC" id="2.7.13.3" evidence="2"/>
<evidence type="ECO:0000313" key="17">
    <source>
        <dbReference type="EMBL" id="NMM47433.1"/>
    </source>
</evidence>